<sequence length="176" mass="20118">MSIQHALLTSLLEKPSTGYELANRFDRSIGYFWQATHQQIYRELGRMVSAGWLVAQDGPEDDKRRKKIYQVLPAGRAELMRWAGEPQEAGDQSQALLIKLRAEAVIGPLGLGAEVQRLIKQHQALLETYRQIEQRDFSSASLSTTQRLQYIVLRRGIMLEESWLAWADEVLPLIEV</sequence>
<name>A0A7Y1QN31_9PSED</name>
<evidence type="ECO:0000313" key="5">
    <source>
        <dbReference type="Proteomes" id="UP000542111"/>
    </source>
</evidence>
<reference evidence="4 5" key="2">
    <citation type="journal article" date="2020" name="Front. Microbiol.">
        <title>Genetic Organization of the aprX-lipA2 Operon Affects the Proteolytic Potential of Pseudomonas Species in Milk.</title>
        <authorList>
            <person name="Maier C."/>
            <person name="Huptas C."/>
            <person name="von Neubeck M."/>
            <person name="Scherer S."/>
            <person name="Wenning M."/>
            <person name="Lucking G."/>
        </authorList>
    </citation>
    <scope>NUCLEOTIDE SEQUENCE [LARGE SCALE GENOMIC DNA]</scope>
    <source>
        <strain evidence="4 5">G4779</strain>
    </source>
</reference>
<dbReference type="SUPFAM" id="SSF46785">
    <property type="entry name" value="Winged helix' DNA-binding domain"/>
    <property type="match status" value="1"/>
</dbReference>
<reference evidence="3 6" key="1">
    <citation type="submission" date="2019-11" db="EMBL/GenBank/DDBJ databases">
        <title>Epiphytic Pseudomonas syringae from cherry orchards.</title>
        <authorList>
            <person name="Hulin M.T."/>
        </authorList>
    </citation>
    <scope>NUCLEOTIDE SEQUENCE [LARGE SCALE GENOMIC DNA]</scope>
    <source>
        <strain evidence="3 6">PA-6-5B</strain>
    </source>
</reference>
<dbReference type="PANTHER" id="PTHR43252">
    <property type="entry name" value="TRANSCRIPTIONAL REGULATOR YQJI"/>
    <property type="match status" value="1"/>
</dbReference>
<evidence type="ECO:0000313" key="4">
    <source>
        <dbReference type="EMBL" id="NNA97474.1"/>
    </source>
</evidence>
<dbReference type="PANTHER" id="PTHR43252:SF4">
    <property type="entry name" value="TRANSCRIPTIONAL REGULATORY PROTEIN"/>
    <property type="match status" value="1"/>
</dbReference>
<dbReference type="GeneID" id="70101196"/>
<dbReference type="InterPro" id="IPR036388">
    <property type="entry name" value="WH-like_DNA-bd_sf"/>
</dbReference>
<evidence type="ECO:0000313" key="6">
    <source>
        <dbReference type="Proteomes" id="UP000814003"/>
    </source>
</evidence>
<dbReference type="InterPro" id="IPR005149">
    <property type="entry name" value="Tscrpt_reg_PadR_N"/>
</dbReference>
<dbReference type="Gene3D" id="1.10.10.10">
    <property type="entry name" value="Winged helix-like DNA-binding domain superfamily/Winged helix DNA-binding domain"/>
    <property type="match status" value="1"/>
</dbReference>
<evidence type="ECO:0000259" key="1">
    <source>
        <dbReference type="Pfam" id="PF03551"/>
    </source>
</evidence>
<accession>A0A7Y1QN31</accession>
<protein>
    <submittedName>
        <fullName evidence="4">PadR family transcriptional regulator</fullName>
    </submittedName>
</protein>
<gene>
    <name evidence="3" type="ORF">GIW56_05115</name>
    <name evidence="4" type="ORF">HBO33_20120</name>
</gene>
<dbReference type="InterPro" id="IPR018309">
    <property type="entry name" value="Tscrpt_reg_PadR_C"/>
</dbReference>
<keyword evidence="6" id="KW-1185">Reference proteome</keyword>
<dbReference type="Gene3D" id="6.10.140.190">
    <property type="match status" value="1"/>
</dbReference>
<dbReference type="OrthoDB" id="3186544at2"/>
<dbReference type="EMBL" id="JAAQYP010000036">
    <property type="protein sequence ID" value="NNA97474.1"/>
    <property type="molecule type" value="Genomic_DNA"/>
</dbReference>
<organism evidence="4 5">
    <name type="scientific">Pseudomonas gessardii</name>
    <dbReference type="NCBI Taxonomy" id="78544"/>
    <lineage>
        <taxon>Bacteria</taxon>
        <taxon>Pseudomonadati</taxon>
        <taxon>Pseudomonadota</taxon>
        <taxon>Gammaproteobacteria</taxon>
        <taxon>Pseudomonadales</taxon>
        <taxon>Pseudomonadaceae</taxon>
        <taxon>Pseudomonas</taxon>
    </lineage>
</organism>
<dbReference type="RefSeq" id="WP_076962483.1">
    <property type="nucleotide sequence ID" value="NZ_CBCRYT010000032.1"/>
</dbReference>
<feature type="domain" description="Transcription regulator PadR N-terminal" evidence="1">
    <location>
        <begin position="7"/>
        <end position="79"/>
    </location>
</feature>
<dbReference type="Proteomes" id="UP000542111">
    <property type="component" value="Unassembled WGS sequence"/>
</dbReference>
<dbReference type="Pfam" id="PF10400">
    <property type="entry name" value="Vir_act_alpha_C"/>
    <property type="match status" value="1"/>
</dbReference>
<dbReference type="AlphaFoldDB" id="A0A7Y1QN31"/>
<evidence type="ECO:0000259" key="2">
    <source>
        <dbReference type="Pfam" id="PF10400"/>
    </source>
</evidence>
<dbReference type="Pfam" id="PF03551">
    <property type="entry name" value="PadR"/>
    <property type="match status" value="1"/>
</dbReference>
<dbReference type="Proteomes" id="UP000814003">
    <property type="component" value="Unassembled WGS sequence"/>
</dbReference>
<evidence type="ECO:0000313" key="3">
    <source>
        <dbReference type="EMBL" id="MCF5106214.1"/>
    </source>
</evidence>
<dbReference type="InterPro" id="IPR036390">
    <property type="entry name" value="WH_DNA-bd_sf"/>
</dbReference>
<comment type="caution">
    <text evidence="4">The sequence shown here is derived from an EMBL/GenBank/DDBJ whole genome shotgun (WGS) entry which is preliminary data.</text>
</comment>
<dbReference type="EMBL" id="WKED01000005">
    <property type="protein sequence ID" value="MCF5106214.1"/>
    <property type="molecule type" value="Genomic_DNA"/>
</dbReference>
<proteinExistence type="predicted"/>
<feature type="domain" description="Transcription regulator PadR C-terminal" evidence="2">
    <location>
        <begin position="95"/>
        <end position="174"/>
    </location>
</feature>